<evidence type="ECO:0000259" key="2">
    <source>
        <dbReference type="SMART" id="SM00670"/>
    </source>
</evidence>
<proteinExistence type="predicted"/>
<feature type="compositionally biased region" description="Low complexity" evidence="1">
    <location>
        <begin position="43"/>
        <end position="52"/>
    </location>
</feature>
<name>A0A2M4AVY1_9DIPT</name>
<protein>
    <submittedName>
        <fullName evidence="3">Putative transcriptional protein swt1</fullName>
    </submittedName>
</protein>
<dbReference type="SMART" id="SM00670">
    <property type="entry name" value="PINc"/>
    <property type="match status" value="1"/>
</dbReference>
<evidence type="ECO:0000256" key="1">
    <source>
        <dbReference type="SAM" id="MobiDB-lite"/>
    </source>
</evidence>
<dbReference type="PANTHER" id="PTHR16161">
    <property type="entry name" value="TRANSCRIPTIONAL PROTEIN SWT1"/>
    <property type="match status" value="1"/>
</dbReference>
<accession>A0A2M4AVY1</accession>
<dbReference type="GO" id="GO:0005634">
    <property type="term" value="C:nucleus"/>
    <property type="evidence" value="ECO:0007669"/>
    <property type="project" value="TreeGrafter"/>
</dbReference>
<feature type="region of interest" description="Disordered" evidence="1">
    <location>
        <begin position="1"/>
        <end position="106"/>
    </location>
</feature>
<dbReference type="AlphaFoldDB" id="A0A2M4AVY1"/>
<reference evidence="3" key="1">
    <citation type="submission" date="2018-01" db="EMBL/GenBank/DDBJ databases">
        <title>An insight into the sialome of Amazonian anophelines.</title>
        <authorList>
            <person name="Ribeiro J.M."/>
            <person name="Scarpassa V."/>
            <person name="Calvo E."/>
        </authorList>
    </citation>
    <scope>NUCLEOTIDE SEQUENCE</scope>
    <source>
        <tissue evidence="3">Salivary glands</tissue>
    </source>
</reference>
<dbReference type="PANTHER" id="PTHR16161:SF0">
    <property type="entry name" value="TRANSCRIPTIONAL PROTEIN SWT1"/>
    <property type="match status" value="1"/>
</dbReference>
<evidence type="ECO:0000313" key="3">
    <source>
        <dbReference type="EMBL" id="MBW44947.1"/>
    </source>
</evidence>
<dbReference type="InterPro" id="IPR029060">
    <property type="entry name" value="PIN-like_dom_sf"/>
</dbReference>
<dbReference type="SUPFAM" id="SSF88723">
    <property type="entry name" value="PIN domain-like"/>
    <property type="match status" value="1"/>
</dbReference>
<dbReference type="EMBL" id="GGFK01011626">
    <property type="protein sequence ID" value="MBW44947.1"/>
    <property type="molecule type" value="Transcribed_RNA"/>
</dbReference>
<dbReference type="InterPro" id="IPR002716">
    <property type="entry name" value="PIN_dom"/>
</dbReference>
<organism evidence="3">
    <name type="scientific">Anopheles triannulatus</name>
    <dbReference type="NCBI Taxonomy" id="58253"/>
    <lineage>
        <taxon>Eukaryota</taxon>
        <taxon>Metazoa</taxon>
        <taxon>Ecdysozoa</taxon>
        <taxon>Arthropoda</taxon>
        <taxon>Hexapoda</taxon>
        <taxon>Insecta</taxon>
        <taxon>Pterygota</taxon>
        <taxon>Neoptera</taxon>
        <taxon>Endopterygota</taxon>
        <taxon>Diptera</taxon>
        <taxon>Nematocera</taxon>
        <taxon>Culicoidea</taxon>
        <taxon>Culicidae</taxon>
        <taxon>Anophelinae</taxon>
        <taxon>Anopheles</taxon>
    </lineage>
</organism>
<feature type="compositionally biased region" description="Basic and acidic residues" evidence="1">
    <location>
        <begin position="61"/>
        <end position="70"/>
    </location>
</feature>
<sequence>MRADNESAKSSQPVAMASHSKHRGIAAKFSGVKQIPTTDLAKRLSTAASSSKAKLKKREPAKKDAKDLQKRLRALGSQCPVLPSTKAKNHTKEPPPSVAPQTAPAATDANLDEDTEMLDLSETVPQPATTQSLPPAQTMGVTGQWGFSQLHPDVPLMMAPPAAATPLAPAATAAPESETKLTTKYTEKALAFTSCMFVVLDTCVYLKHIESIISVHDHPVPKEKPQPILVIPYKVLQELEHVPQKKPWLASVAAKANQFFSKKLLNRDKHIIGQRPTDTAVKLIDTISSDDSIINCALQVQRVTGAQVVIVSEDYNLRSRAIAAGLKTYDWARYSLEQGTF</sequence>
<dbReference type="InterPro" id="IPR052626">
    <property type="entry name" value="SWT1_Regulator"/>
</dbReference>
<dbReference type="Pfam" id="PF13638">
    <property type="entry name" value="PIN_4"/>
    <property type="match status" value="1"/>
</dbReference>
<dbReference type="Gene3D" id="3.40.50.1010">
    <property type="entry name" value="5'-nuclease"/>
    <property type="match status" value="1"/>
</dbReference>
<feature type="domain" description="PIN" evidence="2">
    <location>
        <begin position="196"/>
        <end position="319"/>
    </location>
</feature>